<sequence>FSSAHSKKVKHEFSCPQNVKNMTFCAFCSEKFTSVNQTAPKKRAVHELKCGQNPKNKCQFCGKGYKGNLLFGALFKKRCHEAKCYRNPKFLACLPCGGS</sequence>
<comment type="caution">
    <text evidence="1">The sequence shown here is derived from an EMBL/GenBank/DDBJ whole genome shotgun (WGS) entry which is preliminary data.</text>
</comment>
<organism evidence="1 2">
    <name type="scientific">Polarella glacialis</name>
    <name type="common">Dinoflagellate</name>
    <dbReference type="NCBI Taxonomy" id="89957"/>
    <lineage>
        <taxon>Eukaryota</taxon>
        <taxon>Sar</taxon>
        <taxon>Alveolata</taxon>
        <taxon>Dinophyceae</taxon>
        <taxon>Suessiales</taxon>
        <taxon>Suessiaceae</taxon>
        <taxon>Polarella</taxon>
    </lineage>
</organism>
<protein>
    <submittedName>
        <fullName evidence="1">Uncharacterized protein</fullName>
    </submittedName>
</protein>
<feature type="non-terminal residue" evidence="1">
    <location>
        <position position="1"/>
    </location>
</feature>
<name>A0A813LI62_POLGL</name>
<reference evidence="1" key="1">
    <citation type="submission" date="2021-02" db="EMBL/GenBank/DDBJ databases">
        <authorList>
            <person name="Dougan E. K."/>
            <person name="Rhodes N."/>
            <person name="Thang M."/>
            <person name="Chan C."/>
        </authorList>
    </citation>
    <scope>NUCLEOTIDE SEQUENCE</scope>
</reference>
<dbReference type="Proteomes" id="UP000626109">
    <property type="component" value="Unassembled WGS sequence"/>
</dbReference>
<dbReference type="EMBL" id="CAJNNW010035727">
    <property type="protein sequence ID" value="CAE8729648.1"/>
    <property type="molecule type" value="Genomic_DNA"/>
</dbReference>
<evidence type="ECO:0000313" key="1">
    <source>
        <dbReference type="EMBL" id="CAE8729648.1"/>
    </source>
</evidence>
<proteinExistence type="predicted"/>
<accession>A0A813LI62</accession>
<gene>
    <name evidence="1" type="ORF">PGLA2088_LOCUS45477</name>
</gene>
<dbReference type="AlphaFoldDB" id="A0A813LI62"/>
<evidence type="ECO:0000313" key="2">
    <source>
        <dbReference type="Proteomes" id="UP000626109"/>
    </source>
</evidence>